<keyword evidence="9" id="KW-1185">Reference proteome</keyword>
<dbReference type="OrthoDB" id="9800680at2"/>
<evidence type="ECO:0000256" key="5">
    <source>
        <dbReference type="PIRSR" id="PIRSR600888-1"/>
    </source>
</evidence>
<comment type="pathway">
    <text evidence="7">Carbohydrate biosynthesis; dTDP-L-rhamnose biosynthesis.</text>
</comment>
<evidence type="ECO:0000313" key="9">
    <source>
        <dbReference type="Proteomes" id="UP000014216"/>
    </source>
</evidence>
<comment type="function">
    <text evidence="2 7">Catalyzes the epimerization of the C3' and C5'positions of dTDP-6-deoxy-D-xylo-4-hexulose, forming dTDP-6-deoxy-L-lyxo-4-hexulose.</text>
</comment>
<keyword evidence="7 8" id="KW-0413">Isomerase</keyword>
<evidence type="ECO:0000313" key="8">
    <source>
        <dbReference type="EMBL" id="EMS77651.1"/>
    </source>
</evidence>
<dbReference type="InterPro" id="IPR000888">
    <property type="entry name" value="RmlC-like"/>
</dbReference>
<evidence type="ECO:0000256" key="6">
    <source>
        <dbReference type="PIRSR" id="PIRSR600888-3"/>
    </source>
</evidence>
<dbReference type="AlphaFoldDB" id="S0G1S1"/>
<comment type="subunit">
    <text evidence="7">Homodimer.</text>
</comment>
<dbReference type="PANTHER" id="PTHR21047:SF2">
    <property type="entry name" value="THYMIDINE DIPHOSPHO-4-KETO-RHAMNOSE 3,5-EPIMERASE"/>
    <property type="match status" value="1"/>
</dbReference>
<gene>
    <name evidence="8" type="primary">rfbC</name>
    <name evidence="8" type="ORF">Dpo_13c00490</name>
</gene>
<comment type="caution">
    <text evidence="8">The sequence shown here is derived from an EMBL/GenBank/DDBJ whole genome shotgun (WGS) entry which is preliminary data.</text>
</comment>
<proteinExistence type="inferred from homology"/>
<dbReference type="Proteomes" id="UP000014216">
    <property type="component" value="Unassembled WGS sequence"/>
</dbReference>
<dbReference type="SUPFAM" id="SSF51182">
    <property type="entry name" value="RmlC-like cupins"/>
    <property type="match status" value="1"/>
</dbReference>
<feature type="site" description="Participates in a stacking interaction with the thymidine ring of dTDP-4-oxo-6-deoxyglucose" evidence="6">
    <location>
        <position position="138"/>
    </location>
</feature>
<dbReference type="GO" id="GO:0019305">
    <property type="term" value="P:dTDP-rhamnose biosynthetic process"/>
    <property type="evidence" value="ECO:0007669"/>
    <property type="project" value="UniProtKB-UniRule"/>
</dbReference>
<feature type="active site" description="Proton donor" evidence="5">
    <location>
        <position position="132"/>
    </location>
</feature>
<name>S0G1S1_9BACT</name>
<evidence type="ECO:0000256" key="2">
    <source>
        <dbReference type="ARBA" id="ARBA00001997"/>
    </source>
</evidence>
<evidence type="ECO:0000256" key="7">
    <source>
        <dbReference type="RuleBase" id="RU364069"/>
    </source>
</evidence>
<dbReference type="InterPro" id="IPR014710">
    <property type="entry name" value="RmlC-like_jellyroll"/>
</dbReference>
<dbReference type="CDD" id="cd00438">
    <property type="entry name" value="cupin_RmlC"/>
    <property type="match status" value="1"/>
</dbReference>
<dbReference type="Gene3D" id="2.60.120.10">
    <property type="entry name" value="Jelly Rolls"/>
    <property type="match status" value="1"/>
</dbReference>
<dbReference type="UniPathway" id="UPA00124"/>
<dbReference type="GO" id="GO:0000271">
    <property type="term" value="P:polysaccharide biosynthetic process"/>
    <property type="evidence" value="ECO:0007669"/>
    <property type="project" value="TreeGrafter"/>
</dbReference>
<dbReference type="PANTHER" id="PTHR21047">
    <property type="entry name" value="DTDP-6-DEOXY-D-GLUCOSE-3,5 EPIMERASE"/>
    <property type="match status" value="1"/>
</dbReference>
<dbReference type="GO" id="GO:0005829">
    <property type="term" value="C:cytosol"/>
    <property type="evidence" value="ECO:0007669"/>
    <property type="project" value="TreeGrafter"/>
</dbReference>
<dbReference type="InterPro" id="IPR011051">
    <property type="entry name" value="RmlC_Cupin_sf"/>
</dbReference>
<accession>S0G1S1</accession>
<dbReference type="GO" id="GO:0008830">
    <property type="term" value="F:dTDP-4-dehydrorhamnose 3,5-epimerase activity"/>
    <property type="evidence" value="ECO:0007669"/>
    <property type="project" value="UniProtKB-UniRule"/>
</dbReference>
<organism evidence="8 9">
    <name type="scientific">Desulfotignum phosphitoxidans DSM 13687</name>
    <dbReference type="NCBI Taxonomy" id="1286635"/>
    <lineage>
        <taxon>Bacteria</taxon>
        <taxon>Pseudomonadati</taxon>
        <taxon>Thermodesulfobacteriota</taxon>
        <taxon>Desulfobacteria</taxon>
        <taxon>Desulfobacterales</taxon>
        <taxon>Desulfobacteraceae</taxon>
        <taxon>Desulfotignum</taxon>
    </lineage>
</organism>
<evidence type="ECO:0000256" key="3">
    <source>
        <dbReference type="ARBA" id="ARBA00012098"/>
    </source>
</evidence>
<dbReference type="EMBL" id="APJX01000013">
    <property type="protein sequence ID" value="EMS77651.1"/>
    <property type="molecule type" value="Genomic_DNA"/>
</dbReference>
<dbReference type="PATRIC" id="fig|1286635.3.peg.4372"/>
<comment type="catalytic activity">
    <reaction evidence="1 7">
        <text>dTDP-4-dehydro-6-deoxy-alpha-D-glucose = dTDP-4-dehydro-beta-L-rhamnose</text>
        <dbReference type="Rhea" id="RHEA:16969"/>
        <dbReference type="ChEBI" id="CHEBI:57649"/>
        <dbReference type="ChEBI" id="CHEBI:62830"/>
        <dbReference type="EC" id="5.1.3.13"/>
    </reaction>
</comment>
<dbReference type="Pfam" id="PF00908">
    <property type="entry name" value="dTDP_sugar_isom"/>
    <property type="match status" value="1"/>
</dbReference>
<comment type="similarity">
    <text evidence="7">Belongs to the dTDP-4-dehydrorhamnose 3,5-epimerase family.</text>
</comment>
<protein>
    <recommendedName>
        <fullName evidence="4 7">dTDP-4-dehydrorhamnose 3,5-epimerase</fullName>
        <ecNumber evidence="3 7">5.1.3.13</ecNumber>
    </recommendedName>
    <alternativeName>
        <fullName evidence="7">Thymidine diphospho-4-keto-rhamnose 3,5-epimerase</fullName>
    </alternativeName>
</protein>
<reference evidence="8 9" key="1">
    <citation type="journal article" date="2013" name="Genome Announc.">
        <title>Draft Genome Sequence of Desulfotignum phosphitoxidans DSM 13687 Strain FiPS-3.</title>
        <authorList>
            <person name="Poehlein A."/>
            <person name="Daniel R."/>
            <person name="Simeonova D.D."/>
        </authorList>
    </citation>
    <scope>NUCLEOTIDE SEQUENCE [LARGE SCALE GENOMIC DNA]</scope>
    <source>
        <strain evidence="8 9">DSM 13687</strain>
    </source>
</reference>
<feature type="active site" description="Proton acceptor" evidence="5">
    <location>
        <position position="62"/>
    </location>
</feature>
<evidence type="ECO:0000256" key="4">
    <source>
        <dbReference type="ARBA" id="ARBA00019595"/>
    </source>
</evidence>
<sequence length="184" mass="21313">MQIKQLSLSGIHEITLSPFADERGCFMRVFDREIFKQANLPWNWVQENVSINKKKGILRGLHFILPPHTDGKLIRCSKGRIWDVVVDLRKDSPTEGQHLAFELREDEFKWIYIPKGFAHGFCTLADNSELVYKHDAFYHQPSDSGILWSDPELNINWPVEDPLMSEKDQNLMTFTAFKSNHGGL</sequence>
<evidence type="ECO:0000256" key="1">
    <source>
        <dbReference type="ARBA" id="ARBA00001298"/>
    </source>
</evidence>
<dbReference type="EC" id="5.1.3.13" evidence="3 7"/>
<dbReference type="NCBIfam" id="TIGR01221">
    <property type="entry name" value="rmlC"/>
    <property type="match status" value="1"/>
</dbReference>
<dbReference type="RefSeq" id="WP_006968345.1">
    <property type="nucleotide sequence ID" value="NZ_APJX01000013.1"/>
</dbReference>